<proteinExistence type="predicted"/>
<dbReference type="EMBL" id="LR796249">
    <property type="protein sequence ID" value="CAB4131014.1"/>
    <property type="molecule type" value="Genomic_DNA"/>
</dbReference>
<dbReference type="EMBL" id="LR796294">
    <property type="protein sequence ID" value="CAB4135191.1"/>
    <property type="molecule type" value="Genomic_DNA"/>
</dbReference>
<organism evidence="1">
    <name type="scientific">uncultured Caudovirales phage</name>
    <dbReference type="NCBI Taxonomy" id="2100421"/>
    <lineage>
        <taxon>Viruses</taxon>
        <taxon>Duplodnaviria</taxon>
        <taxon>Heunggongvirae</taxon>
        <taxon>Uroviricota</taxon>
        <taxon>Caudoviricetes</taxon>
        <taxon>Peduoviridae</taxon>
        <taxon>Maltschvirus</taxon>
        <taxon>Maltschvirus maltsch</taxon>
    </lineage>
</organism>
<evidence type="ECO:0000313" key="1">
    <source>
        <dbReference type="EMBL" id="CAB4131014.1"/>
    </source>
</evidence>
<sequence>MSRKQLTILRIEGGQMGRKVVVEIKCDRCARTEHLPANGSQAQGEEPIFKGSFQGVAVEFKDLCTSCKEIVAMRWNEITKSLLKASPQRNRVDKLAKIEAAKPIVKSSPHSASSRP</sequence>
<accession>A0A6J5L939</accession>
<protein>
    <submittedName>
        <fullName evidence="1">Uncharacterized protein</fullName>
    </submittedName>
</protein>
<gene>
    <name evidence="1" type="ORF">UFOVP127_41</name>
    <name evidence="2" type="ORF">UFOVP276_147</name>
</gene>
<reference evidence="1" key="1">
    <citation type="submission" date="2020-04" db="EMBL/GenBank/DDBJ databases">
        <authorList>
            <person name="Chiriac C."/>
            <person name="Salcher M."/>
            <person name="Ghai R."/>
            <person name="Kavagutti S V."/>
        </authorList>
    </citation>
    <scope>NUCLEOTIDE SEQUENCE</scope>
</reference>
<evidence type="ECO:0000313" key="2">
    <source>
        <dbReference type="EMBL" id="CAB4135191.1"/>
    </source>
</evidence>
<name>A0A6J5L939_9CAUD</name>